<dbReference type="InterPro" id="IPR039246">
    <property type="entry name" value="Flagellar_FlgA"/>
</dbReference>
<reference evidence="4" key="1">
    <citation type="journal article" date="2010" name="Nat. Biotechnol.">
        <title>Draft genome sequence of the oilseed species Ricinus communis.</title>
        <authorList>
            <person name="Chan A.P."/>
            <person name="Crabtree J."/>
            <person name="Zhao Q."/>
            <person name="Lorenzi H."/>
            <person name="Orvis J."/>
            <person name="Puiu D."/>
            <person name="Melake-Berhan A."/>
            <person name="Jones K.M."/>
            <person name="Redman J."/>
            <person name="Chen G."/>
            <person name="Cahoon E.B."/>
            <person name="Gedil M."/>
            <person name="Stanke M."/>
            <person name="Haas B.J."/>
            <person name="Wortman J.R."/>
            <person name="Fraser-Liggett C.M."/>
            <person name="Ravel J."/>
            <person name="Rabinowicz P.D."/>
        </authorList>
    </citation>
    <scope>NUCLEOTIDE SEQUENCE [LARGE SCALE GENOMIC DNA]</scope>
    <source>
        <strain evidence="4">cv. Hale</strain>
    </source>
</reference>
<evidence type="ECO:0000259" key="2">
    <source>
        <dbReference type="Pfam" id="PF17656"/>
    </source>
</evidence>
<dbReference type="CDD" id="cd11614">
    <property type="entry name" value="SAF_CpaB_FlgA_like"/>
    <property type="match status" value="1"/>
</dbReference>
<dbReference type="eggNOG" id="ENOG502SV32">
    <property type="taxonomic scope" value="Eukaryota"/>
</dbReference>
<feature type="domain" description="Flagella basal body P-ring formation protein FlgA SAF" evidence="1">
    <location>
        <begin position="165"/>
        <end position="286"/>
    </location>
</feature>
<organism evidence="3 4">
    <name type="scientific">Ricinus communis</name>
    <name type="common">Castor bean</name>
    <dbReference type="NCBI Taxonomy" id="3988"/>
    <lineage>
        <taxon>Eukaryota</taxon>
        <taxon>Viridiplantae</taxon>
        <taxon>Streptophyta</taxon>
        <taxon>Embryophyta</taxon>
        <taxon>Tracheophyta</taxon>
        <taxon>Spermatophyta</taxon>
        <taxon>Magnoliopsida</taxon>
        <taxon>eudicotyledons</taxon>
        <taxon>Gunneridae</taxon>
        <taxon>Pentapetalae</taxon>
        <taxon>rosids</taxon>
        <taxon>fabids</taxon>
        <taxon>Malpighiales</taxon>
        <taxon>Euphorbiaceae</taxon>
        <taxon>Acalyphoideae</taxon>
        <taxon>Acalypheae</taxon>
        <taxon>Ricinus</taxon>
    </lineage>
</organism>
<gene>
    <name evidence="3" type="ORF">RCOM_1965860</name>
</gene>
<accession>B9TIL2</accession>
<evidence type="ECO:0000313" key="4">
    <source>
        <dbReference type="Proteomes" id="UP000008311"/>
    </source>
</evidence>
<dbReference type="Proteomes" id="UP000008311">
    <property type="component" value="Unassembled WGS sequence"/>
</dbReference>
<dbReference type="Pfam" id="PF13144">
    <property type="entry name" value="ChapFlgA"/>
    <property type="match status" value="1"/>
</dbReference>
<dbReference type="Pfam" id="PF17656">
    <property type="entry name" value="ChapFlgA_N"/>
    <property type="match status" value="1"/>
</dbReference>
<dbReference type="Gene3D" id="2.30.30.760">
    <property type="match status" value="1"/>
</dbReference>
<name>B9TIL2_RICCO</name>
<dbReference type="AlphaFoldDB" id="B9TIL2"/>
<keyword evidence="3" id="KW-0966">Cell projection</keyword>
<dbReference type="Gene3D" id="3.90.1210.10">
    <property type="entry name" value="Antifreeze-like/N-acetylneuraminic acid synthase C-terminal domain"/>
    <property type="match status" value="1"/>
</dbReference>
<sequence length="288" mass="30910">MPSVRRGLCNDSSIKRGKSPLIPGLNLPVMRRIGHMKQLQPQIVMMLIVSLLWLMSGSAHAADRTVIANQHAAGAATAGNDMHSRLYQTAMQYVQSQTQGYPGKVNIEIQPLDSRIRIAECALMEGFTVQGARLWGKTHIGVRCLQSDTKPWTLYVQADVQVWGEYAVTGLPVSQGSPVQTTDVVMQSGDLSKLPAGIITDLSMLEGKQAALNLPLGTVLRPELLKSVPVIKQGQTVQLNSRGDGFVISADGTAMQTANVGQVVDVKVSSGQIVKGVAQSSGKVDVRF</sequence>
<dbReference type="InterPro" id="IPR017585">
    <property type="entry name" value="SAF_FlgA"/>
</dbReference>
<dbReference type="NCBIfam" id="TIGR03170">
    <property type="entry name" value="flgA_cterm"/>
    <property type="match status" value="1"/>
</dbReference>
<keyword evidence="4" id="KW-1185">Reference proteome</keyword>
<dbReference type="InterPro" id="IPR041231">
    <property type="entry name" value="FlgA_N"/>
</dbReference>
<dbReference type="EMBL" id="EQ982697">
    <property type="protein sequence ID" value="EEF24302.1"/>
    <property type="molecule type" value="Genomic_DNA"/>
</dbReference>
<evidence type="ECO:0000313" key="3">
    <source>
        <dbReference type="EMBL" id="EEF24302.1"/>
    </source>
</evidence>
<keyword evidence="3" id="KW-0282">Flagellum</keyword>
<dbReference type="InParanoid" id="B9TIL2"/>
<evidence type="ECO:0000259" key="1">
    <source>
        <dbReference type="Pfam" id="PF13144"/>
    </source>
</evidence>
<proteinExistence type="predicted"/>
<keyword evidence="3" id="KW-0969">Cilium</keyword>
<dbReference type="STRING" id="3988.B9TIL2"/>
<dbReference type="PANTHER" id="PTHR36307:SF1">
    <property type="entry name" value="FLAGELLA BASAL BODY P-RING FORMATION PROTEIN FLGA"/>
    <property type="match status" value="1"/>
</dbReference>
<dbReference type="PANTHER" id="PTHR36307">
    <property type="entry name" value="FLAGELLA BASAL BODY P-RING FORMATION PROTEIN FLGA"/>
    <property type="match status" value="1"/>
</dbReference>
<protein>
    <submittedName>
        <fullName evidence="3">Flagella basal body P-ring formation protein flgA, putative</fullName>
    </submittedName>
</protein>
<feature type="domain" description="FlgA N-terminal" evidence="2">
    <location>
        <begin position="87"/>
        <end position="162"/>
    </location>
</feature>